<comment type="caution">
    <text evidence="1">The sequence shown here is derived from an EMBL/GenBank/DDBJ whole genome shotgun (WGS) entry which is preliminary data.</text>
</comment>
<protein>
    <submittedName>
        <fullName evidence="1">Uncharacterized protein</fullName>
    </submittedName>
</protein>
<dbReference type="AlphaFoldDB" id="A0A9X7EAK6"/>
<proteinExistence type="predicted"/>
<dbReference type="EMBL" id="NUUR01000009">
    <property type="protein sequence ID" value="PHG83940.1"/>
    <property type="molecule type" value="Genomic_DNA"/>
</dbReference>
<organism evidence="1 2">
    <name type="scientific">Bacillus cereus</name>
    <dbReference type="NCBI Taxonomy" id="1396"/>
    <lineage>
        <taxon>Bacteria</taxon>
        <taxon>Bacillati</taxon>
        <taxon>Bacillota</taxon>
        <taxon>Bacilli</taxon>
        <taxon>Bacillales</taxon>
        <taxon>Bacillaceae</taxon>
        <taxon>Bacillus</taxon>
        <taxon>Bacillus cereus group</taxon>
    </lineage>
</organism>
<dbReference type="RefSeq" id="WP_098773511.1">
    <property type="nucleotide sequence ID" value="NZ_NUQH01000032.1"/>
</dbReference>
<accession>A0A9X7EAK6</accession>
<evidence type="ECO:0000313" key="1">
    <source>
        <dbReference type="EMBL" id="PHG83940.1"/>
    </source>
</evidence>
<sequence length="71" mass="8393">MENILKCETCGSTVHETPIIEKPLRFAYKSQIESLKQETNDYRAQENICLKCLKEEIEHMSENHFTDYKLV</sequence>
<evidence type="ECO:0000313" key="2">
    <source>
        <dbReference type="Proteomes" id="UP000225135"/>
    </source>
</evidence>
<name>A0A9X7EAK6_BACCE</name>
<dbReference type="Proteomes" id="UP000225135">
    <property type="component" value="Unassembled WGS sequence"/>
</dbReference>
<gene>
    <name evidence="1" type="ORF">COI69_03955</name>
</gene>
<reference evidence="1 2" key="1">
    <citation type="submission" date="2017-09" db="EMBL/GenBank/DDBJ databases">
        <title>Large-scale bioinformatics analysis of Bacillus genomes uncovers conserved roles of natural products in bacterial physiology.</title>
        <authorList>
            <consortium name="Agbiome Team Llc"/>
            <person name="Bleich R.M."/>
            <person name="Grubbs K.J."/>
            <person name="Santa Maria K.C."/>
            <person name="Allen S.E."/>
            <person name="Farag S."/>
            <person name="Shank E.A."/>
            <person name="Bowers A."/>
        </authorList>
    </citation>
    <scope>NUCLEOTIDE SEQUENCE [LARGE SCALE GENOMIC DNA]</scope>
    <source>
        <strain evidence="1 2">AFS029792</strain>
    </source>
</reference>